<dbReference type="EMBL" id="JAAAMV010000009">
    <property type="protein sequence ID" value="NBD24941.1"/>
    <property type="molecule type" value="Genomic_DNA"/>
</dbReference>
<reference evidence="2 3" key="1">
    <citation type="submission" date="2020-01" db="EMBL/GenBank/DDBJ databases">
        <title>Paenibacillus soybeanensis sp. nov. isolated from the nodules of soybean (Glycine max(L.) Merr).</title>
        <authorList>
            <person name="Wang H."/>
        </authorList>
    </citation>
    <scope>NUCLEOTIDE SEQUENCE [LARGE SCALE GENOMIC DNA]</scope>
    <source>
        <strain evidence="2 3">T1</strain>
    </source>
</reference>
<evidence type="ECO:0000313" key="2">
    <source>
        <dbReference type="EMBL" id="NBD24941.1"/>
    </source>
</evidence>
<proteinExistence type="predicted"/>
<feature type="compositionally biased region" description="Polar residues" evidence="1">
    <location>
        <begin position="51"/>
        <end position="66"/>
    </location>
</feature>
<comment type="caution">
    <text evidence="2">The sequence shown here is derived from an EMBL/GenBank/DDBJ whole genome shotgun (WGS) entry which is preliminary data.</text>
</comment>
<keyword evidence="3" id="KW-1185">Reference proteome</keyword>
<name>A0ABW9XRA8_9BACL</name>
<feature type="region of interest" description="Disordered" evidence="1">
    <location>
        <begin position="1"/>
        <end position="75"/>
    </location>
</feature>
<dbReference type="RefSeq" id="WP_161743745.1">
    <property type="nucleotide sequence ID" value="NZ_JAAAMV010000009.1"/>
</dbReference>
<sequence>MMAKRKPTLKKTRGTRTAAASRIAAAMRGKPPIDPLVSISARHERSHAPGSVSQEGASGSFSNNAIASMPPGQPVPATKPEQILGIKIARAMLSGPRNITRDATVAEMDADGDLVILRRGTNNWVCFPGDENQIGNPPMCADPMGLQWMMDLIAKRPRPTNRAPGLIYMLCGASQHSTTDPFDRTSPAIPIGPHWMIIWPFDAKQSGLPTSVRDAGAWVMFDGTPYAYLHICGTPWTGNVYDEGSEPVWTMAYGPRIDC</sequence>
<feature type="compositionally biased region" description="Basic residues" evidence="1">
    <location>
        <begin position="1"/>
        <end position="14"/>
    </location>
</feature>
<organism evidence="2 3">
    <name type="scientific">Paenibacillus glycinis</name>
    <dbReference type="NCBI Taxonomy" id="2697035"/>
    <lineage>
        <taxon>Bacteria</taxon>
        <taxon>Bacillati</taxon>
        <taxon>Bacillota</taxon>
        <taxon>Bacilli</taxon>
        <taxon>Bacillales</taxon>
        <taxon>Paenibacillaceae</taxon>
        <taxon>Paenibacillus</taxon>
    </lineage>
</organism>
<evidence type="ECO:0000313" key="3">
    <source>
        <dbReference type="Proteomes" id="UP000665561"/>
    </source>
</evidence>
<gene>
    <name evidence="2" type="ORF">GT019_13735</name>
</gene>
<accession>A0ABW9XRA8</accession>
<feature type="compositionally biased region" description="Low complexity" evidence="1">
    <location>
        <begin position="15"/>
        <end position="26"/>
    </location>
</feature>
<dbReference type="Proteomes" id="UP000665561">
    <property type="component" value="Unassembled WGS sequence"/>
</dbReference>
<evidence type="ECO:0000256" key="1">
    <source>
        <dbReference type="SAM" id="MobiDB-lite"/>
    </source>
</evidence>
<protein>
    <submittedName>
        <fullName evidence="2">Uncharacterized protein</fullName>
    </submittedName>
</protein>